<proteinExistence type="predicted"/>
<evidence type="ECO:0000313" key="1">
    <source>
        <dbReference type="EMBL" id="STZ60792.1"/>
    </source>
</evidence>
<dbReference type="EMBL" id="UGQT01000001">
    <property type="protein sequence ID" value="STZ60792.1"/>
    <property type="molecule type" value="Genomic_DNA"/>
</dbReference>
<evidence type="ECO:0000313" key="2">
    <source>
        <dbReference type="Proteomes" id="UP000254978"/>
    </source>
</evidence>
<gene>
    <name evidence="1" type="ORF">NCTC10821_04336</name>
</gene>
<name>A0A378TJ00_9MYCO</name>
<dbReference type="RefSeq" id="WP_115279873.1">
    <property type="nucleotide sequence ID" value="NZ_AP022600.1"/>
</dbReference>
<organism evidence="1 2">
    <name type="scientific">Mycolicibacterium tokaiense</name>
    <dbReference type="NCBI Taxonomy" id="39695"/>
    <lineage>
        <taxon>Bacteria</taxon>
        <taxon>Bacillati</taxon>
        <taxon>Actinomycetota</taxon>
        <taxon>Actinomycetes</taxon>
        <taxon>Mycobacteriales</taxon>
        <taxon>Mycobacteriaceae</taxon>
        <taxon>Mycolicibacterium</taxon>
    </lineage>
</organism>
<accession>A0A378TJ00</accession>
<dbReference type="OrthoDB" id="4567553at2"/>
<protein>
    <submittedName>
        <fullName evidence="1">Uncharacterized protein</fullName>
    </submittedName>
</protein>
<dbReference type="AlphaFoldDB" id="A0A378TJ00"/>
<dbReference type="Proteomes" id="UP000254978">
    <property type="component" value="Unassembled WGS sequence"/>
</dbReference>
<reference evidence="1 2" key="1">
    <citation type="submission" date="2018-06" db="EMBL/GenBank/DDBJ databases">
        <authorList>
            <consortium name="Pathogen Informatics"/>
            <person name="Doyle S."/>
        </authorList>
    </citation>
    <scope>NUCLEOTIDE SEQUENCE [LARGE SCALE GENOMIC DNA]</scope>
    <source>
        <strain evidence="1 2">NCTC10821</strain>
    </source>
</reference>
<sequence length="88" mass="9894">MTTQTETRQASPFDQFWLPDYCPECNPAGHHADNCTRQCTQTEPEAVTWSGGRTLLCEYVCGSCGHRWRRADLWTAENLGFVPARSAA</sequence>
<keyword evidence="2" id="KW-1185">Reference proteome</keyword>